<organism evidence="1">
    <name type="scientific">marine sediment metagenome</name>
    <dbReference type="NCBI Taxonomy" id="412755"/>
    <lineage>
        <taxon>unclassified sequences</taxon>
        <taxon>metagenomes</taxon>
        <taxon>ecological metagenomes</taxon>
    </lineage>
</organism>
<dbReference type="Gene3D" id="2.160.10.10">
    <property type="entry name" value="Hexapeptide repeat proteins"/>
    <property type="match status" value="1"/>
</dbReference>
<evidence type="ECO:0000313" key="1">
    <source>
        <dbReference type="EMBL" id="KKK90882.1"/>
    </source>
</evidence>
<protein>
    <recommendedName>
        <fullName evidence="2">Bacterial transferase hexapeptide repeat protein</fullName>
    </recommendedName>
</protein>
<comment type="caution">
    <text evidence="1">The sequence shown here is derived from an EMBL/GenBank/DDBJ whole genome shotgun (WGS) entry which is preliminary data.</text>
</comment>
<reference evidence="1" key="1">
    <citation type="journal article" date="2015" name="Nature">
        <title>Complex archaea that bridge the gap between prokaryotes and eukaryotes.</title>
        <authorList>
            <person name="Spang A."/>
            <person name="Saw J.H."/>
            <person name="Jorgensen S.L."/>
            <person name="Zaremba-Niedzwiedzka K."/>
            <person name="Martijn J."/>
            <person name="Lind A.E."/>
            <person name="van Eijk R."/>
            <person name="Schleper C."/>
            <person name="Guy L."/>
            <person name="Ettema T.J."/>
        </authorList>
    </citation>
    <scope>NUCLEOTIDE SEQUENCE</scope>
</reference>
<dbReference type="AlphaFoldDB" id="A0A0F8ZAR8"/>
<name>A0A0F8ZAR8_9ZZZZ</name>
<accession>A0A0F8ZAR8</accession>
<dbReference type="InterPro" id="IPR011004">
    <property type="entry name" value="Trimer_LpxA-like_sf"/>
</dbReference>
<dbReference type="SUPFAM" id="SSF51161">
    <property type="entry name" value="Trimeric LpxA-like enzymes"/>
    <property type="match status" value="1"/>
</dbReference>
<gene>
    <name evidence="1" type="ORF">LCGC14_2718530</name>
</gene>
<sequence>MAINYFKNDLVILKQDIDYGATLIKGHIDIRNYCAVGANSVIMPNQHIPEGVAIGANSFVPTHFDFKEWTVYAGTPIKEICPRNKEKIMEQVRILEERC</sequence>
<evidence type="ECO:0008006" key="2">
    <source>
        <dbReference type="Google" id="ProtNLM"/>
    </source>
</evidence>
<proteinExistence type="predicted"/>
<dbReference type="EMBL" id="LAZR01048899">
    <property type="protein sequence ID" value="KKK90882.1"/>
    <property type="molecule type" value="Genomic_DNA"/>
</dbReference>